<evidence type="ECO:0000313" key="2">
    <source>
        <dbReference type="EMBL" id="KAK4410050.1"/>
    </source>
</evidence>
<reference evidence="2" key="1">
    <citation type="submission" date="2020-06" db="EMBL/GenBank/DDBJ databases">
        <authorList>
            <person name="Li T."/>
            <person name="Hu X."/>
            <person name="Zhang T."/>
            <person name="Song X."/>
            <person name="Zhang H."/>
            <person name="Dai N."/>
            <person name="Sheng W."/>
            <person name="Hou X."/>
            <person name="Wei L."/>
        </authorList>
    </citation>
    <scope>NUCLEOTIDE SEQUENCE</scope>
    <source>
        <strain evidence="2">K16</strain>
        <tissue evidence="2">Leaf</tissue>
    </source>
</reference>
<dbReference type="GO" id="GO:0050793">
    <property type="term" value="P:regulation of developmental process"/>
    <property type="evidence" value="ECO:0007669"/>
    <property type="project" value="InterPro"/>
</dbReference>
<feature type="region of interest" description="Disordered" evidence="1">
    <location>
        <begin position="87"/>
        <end position="123"/>
    </location>
</feature>
<dbReference type="Proteomes" id="UP001289374">
    <property type="component" value="Unassembled WGS sequence"/>
</dbReference>
<reference evidence="2" key="2">
    <citation type="journal article" date="2024" name="Plant">
        <title>Genomic evolution and insights into agronomic trait innovations of Sesamum species.</title>
        <authorList>
            <person name="Miao H."/>
            <person name="Wang L."/>
            <person name="Qu L."/>
            <person name="Liu H."/>
            <person name="Sun Y."/>
            <person name="Le M."/>
            <person name="Wang Q."/>
            <person name="Wei S."/>
            <person name="Zheng Y."/>
            <person name="Lin W."/>
            <person name="Duan Y."/>
            <person name="Cao H."/>
            <person name="Xiong S."/>
            <person name="Wang X."/>
            <person name="Wei L."/>
            <person name="Li C."/>
            <person name="Ma Q."/>
            <person name="Ju M."/>
            <person name="Zhao R."/>
            <person name="Li G."/>
            <person name="Mu C."/>
            <person name="Tian Q."/>
            <person name="Mei H."/>
            <person name="Zhang T."/>
            <person name="Gao T."/>
            <person name="Zhang H."/>
        </authorList>
    </citation>
    <scope>NUCLEOTIDE SEQUENCE</scope>
    <source>
        <strain evidence="2">K16</strain>
    </source>
</reference>
<keyword evidence="3" id="KW-1185">Reference proteome</keyword>
<accession>A0AAE1XDX5</accession>
<dbReference type="AlphaFoldDB" id="A0AAE1XDX5"/>
<dbReference type="GO" id="GO:0045087">
    <property type="term" value="P:innate immune response"/>
    <property type="evidence" value="ECO:0007669"/>
    <property type="project" value="InterPro"/>
</dbReference>
<comment type="caution">
    <text evidence="2">The sequence shown here is derived from an EMBL/GenBank/DDBJ whole genome shotgun (WGS) entry which is preliminary data.</text>
</comment>
<dbReference type="PANTHER" id="PTHR34663">
    <property type="entry name" value="OS06G0637400 PROTEIN"/>
    <property type="match status" value="1"/>
</dbReference>
<name>A0AAE1XDX5_9LAMI</name>
<protein>
    <submittedName>
        <fullName evidence="2">Uncharacterized protein</fullName>
    </submittedName>
</protein>
<dbReference type="InterPro" id="IPR044700">
    <property type="entry name" value="PIP2/PIPL1"/>
</dbReference>
<dbReference type="PANTHER" id="PTHR34663:SF9">
    <property type="entry name" value="OS06G0637400 PROTEIN"/>
    <property type="match status" value="1"/>
</dbReference>
<organism evidence="2 3">
    <name type="scientific">Sesamum angolense</name>
    <dbReference type="NCBI Taxonomy" id="2727404"/>
    <lineage>
        <taxon>Eukaryota</taxon>
        <taxon>Viridiplantae</taxon>
        <taxon>Streptophyta</taxon>
        <taxon>Embryophyta</taxon>
        <taxon>Tracheophyta</taxon>
        <taxon>Spermatophyta</taxon>
        <taxon>Magnoliopsida</taxon>
        <taxon>eudicotyledons</taxon>
        <taxon>Gunneridae</taxon>
        <taxon>Pentapetalae</taxon>
        <taxon>asterids</taxon>
        <taxon>lamiids</taxon>
        <taxon>Lamiales</taxon>
        <taxon>Pedaliaceae</taxon>
        <taxon>Sesamum</taxon>
    </lineage>
</organism>
<proteinExistence type="predicted"/>
<evidence type="ECO:0000256" key="1">
    <source>
        <dbReference type="SAM" id="MobiDB-lite"/>
    </source>
</evidence>
<gene>
    <name evidence="2" type="ORF">Sango_0078000</name>
</gene>
<dbReference type="EMBL" id="JACGWL010000001">
    <property type="protein sequence ID" value="KAK4410050.1"/>
    <property type="molecule type" value="Genomic_DNA"/>
</dbReference>
<evidence type="ECO:0000313" key="3">
    <source>
        <dbReference type="Proteomes" id="UP001289374"/>
    </source>
</evidence>
<sequence>MSNVVNKAMNLSIIVVLFLMLSPVFFVTEARRLNAAPKLHGFSVNAIKAGPSPGDGHKYVNAHTLGGVKESGPSPGDGHKYVNAKTLGGIKESGPSPGDGHKYTNAKTLGGIKDSGPSPGAGH</sequence>